<dbReference type="EMBL" id="JAYXHS010000003">
    <property type="protein sequence ID" value="MEC5387080.1"/>
    <property type="molecule type" value="Genomic_DNA"/>
</dbReference>
<protein>
    <submittedName>
        <fullName evidence="2">Uncharacterized protein</fullName>
    </submittedName>
</protein>
<proteinExistence type="predicted"/>
<gene>
    <name evidence="2" type="ORF">VVD49_15230</name>
</gene>
<feature type="region of interest" description="Disordered" evidence="1">
    <location>
        <begin position="56"/>
        <end position="79"/>
    </location>
</feature>
<reference evidence="2 3" key="1">
    <citation type="submission" date="2024-01" db="EMBL/GenBank/DDBJ databases">
        <title>Uliginosibacterium soil sp. nov.</title>
        <authorList>
            <person name="Lv Y."/>
        </authorList>
    </citation>
    <scope>NUCLEOTIDE SEQUENCE [LARGE SCALE GENOMIC DNA]</scope>
    <source>
        <strain evidence="2 3">H3</strain>
    </source>
</reference>
<accession>A0ABU6K754</accession>
<dbReference type="RefSeq" id="WP_327600061.1">
    <property type="nucleotide sequence ID" value="NZ_JAYXHS010000003.1"/>
</dbReference>
<dbReference type="Proteomes" id="UP001331561">
    <property type="component" value="Unassembled WGS sequence"/>
</dbReference>
<name>A0ABU6K754_9RHOO</name>
<evidence type="ECO:0000313" key="2">
    <source>
        <dbReference type="EMBL" id="MEC5387080.1"/>
    </source>
</evidence>
<organism evidence="2 3">
    <name type="scientific">Uliginosibacterium silvisoli</name>
    <dbReference type="NCBI Taxonomy" id="3114758"/>
    <lineage>
        <taxon>Bacteria</taxon>
        <taxon>Pseudomonadati</taxon>
        <taxon>Pseudomonadota</taxon>
        <taxon>Betaproteobacteria</taxon>
        <taxon>Rhodocyclales</taxon>
        <taxon>Zoogloeaceae</taxon>
        <taxon>Uliginosibacterium</taxon>
    </lineage>
</organism>
<sequence>MAHEPAQHADQQFPDNTESGKHILIALVVASVIVFGARQLTDYLVRPAAPAVTARPAAAPTTADISAQDEQIAADARKARQAREQALMEEDRVLREKKKAEAMRARDEAVAASQAEDARREAAWQRFYTRPKKCDVAAPDDATRVDCSNQYIRAKERFDKLYADGKLH</sequence>
<comment type="caution">
    <text evidence="2">The sequence shown here is derived from an EMBL/GenBank/DDBJ whole genome shotgun (WGS) entry which is preliminary data.</text>
</comment>
<keyword evidence="3" id="KW-1185">Reference proteome</keyword>
<evidence type="ECO:0000256" key="1">
    <source>
        <dbReference type="SAM" id="MobiDB-lite"/>
    </source>
</evidence>
<evidence type="ECO:0000313" key="3">
    <source>
        <dbReference type="Proteomes" id="UP001331561"/>
    </source>
</evidence>